<keyword evidence="5" id="KW-1185">Reference proteome</keyword>
<evidence type="ECO:0000313" key="4">
    <source>
        <dbReference type="EMBL" id="CAF4271116.1"/>
    </source>
</evidence>
<dbReference type="Proteomes" id="UP000677228">
    <property type="component" value="Unassembled WGS sequence"/>
</dbReference>
<dbReference type="Proteomes" id="UP000663829">
    <property type="component" value="Unassembled WGS sequence"/>
</dbReference>
<comment type="caution">
    <text evidence="1">The sequence shown here is derived from an EMBL/GenBank/DDBJ whole genome shotgun (WGS) entry which is preliminary data.</text>
</comment>
<dbReference type="EMBL" id="CAJNOQ010003435">
    <property type="protein sequence ID" value="CAF1012178.1"/>
    <property type="molecule type" value="Genomic_DNA"/>
</dbReference>
<dbReference type="EMBL" id="CAJOBC010003435">
    <property type="protein sequence ID" value="CAF3783548.1"/>
    <property type="molecule type" value="Genomic_DNA"/>
</dbReference>
<protein>
    <submittedName>
        <fullName evidence="1">Uncharacterized protein</fullName>
    </submittedName>
</protein>
<dbReference type="EMBL" id="CAJNOK010032133">
    <property type="protein sequence ID" value="CAF1480707.1"/>
    <property type="molecule type" value="Genomic_DNA"/>
</dbReference>
<dbReference type="AlphaFoldDB" id="A0A814HMJ8"/>
<dbReference type="Proteomes" id="UP000681722">
    <property type="component" value="Unassembled WGS sequence"/>
</dbReference>
<evidence type="ECO:0000313" key="3">
    <source>
        <dbReference type="EMBL" id="CAF3783548.1"/>
    </source>
</evidence>
<accession>A0A814HMJ8</accession>
<organism evidence="1 5">
    <name type="scientific">Didymodactylos carnosus</name>
    <dbReference type="NCBI Taxonomy" id="1234261"/>
    <lineage>
        <taxon>Eukaryota</taxon>
        <taxon>Metazoa</taxon>
        <taxon>Spiralia</taxon>
        <taxon>Gnathifera</taxon>
        <taxon>Rotifera</taxon>
        <taxon>Eurotatoria</taxon>
        <taxon>Bdelloidea</taxon>
        <taxon>Philodinida</taxon>
        <taxon>Philodinidae</taxon>
        <taxon>Didymodactylos</taxon>
    </lineage>
</organism>
<evidence type="ECO:0000313" key="5">
    <source>
        <dbReference type="Proteomes" id="UP000663829"/>
    </source>
</evidence>
<evidence type="ECO:0000313" key="1">
    <source>
        <dbReference type="EMBL" id="CAF1012178.1"/>
    </source>
</evidence>
<dbReference type="EMBL" id="CAJOBA010054048">
    <property type="protein sequence ID" value="CAF4271116.1"/>
    <property type="molecule type" value="Genomic_DNA"/>
</dbReference>
<gene>
    <name evidence="1" type="ORF">GPM918_LOCUS14325</name>
    <name evidence="2" type="ORF">OVA965_LOCUS36051</name>
    <name evidence="3" type="ORF">SRO942_LOCUS14325</name>
    <name evidence="4" type="ORF">TMI583_LOCUS37038</name>
</gene>
<evidence type="ECO:0000313" key="2">
    <source>
        <dbReference type="EMBL" id="CAF1480707.1"/>
    </source>
</evidence>
<proteinExistence type="predicted"/>
<name>A0A814HMJ8_9BILA</name>
<dbReference type="Proteomes" id="UP000682733">
    <property type="component" value="Unassembled WGS sequence"/>
</dbReference>
<sequence length="97" mass="11491">MNLDLTSPRSFELYARITSTPKPAFKSPPLTSTPVKKRARSIRLSLSSSPYYVSQKILNRIDLKHLLYLNQPERVHVKQQQRRQEKYYSTQMKLWIV</sequence>
<reference evidence="1" key="1">
    <citation type="submission" date="2021-02" db="EMBL/GenBank/DDBJ databases">
        <authorList>
            <person name="Nowell W R."/>
        </authorList>
    </citation>
    <scope>NUCLEOTIDE SEQUENCE</scope>
</reference>